<evidence type="ECO:0000256" key="3">
    <source>
        <dbReference type="ARBA" id="ARBA00022452"/>
    </source>
</evidence>
<protein>
    <submittedName>
        <fullName evidence="14">Ferric enterobactin uptake receptor</fullName>
    </submittedName>
</protein>
<dbReference type="GO" id="GO:0015344">
    <property type="term" value="F:siderophore uptake transmembrane transporter activity"/>
    <property type="evidence" value="ECO:0007669"/>
    <property type="project" value="TreeGrafter"/>
</dbReference>
<keyword evidence="9 10" id="KW-0998">Cell outer membrane</keyword>
<dbReference type="GO" id="GO:0009279">
    <property type="term" value="C:cell outer membrane"/>
    <property type="evidence" value="ECO:0007669"/>
    <property type="project" value="UniProtKB-SubCell"/>
</dbReference>
<evidence type="ECO:0000259" key="12">
    <source>
        <dbReference type="Pfam" id="PF00593"/>
    </source>
</evidence>
<evidence type="ECO:0000256" key="2">
    <source>
        <dbReference type="ARBA" id="ARBA00022448"/>
    </source>
</evidence>
<dbReference type="Pfam" id="PF07715">
    <property type="entry name" value="Plug"/>
    <property type="match status" value="1"/>
</dbReference>
<name>A0A3D8IA28_9HELI</name>
<comment type="caution">
    <text evidence="14">The sequence shown here is derived from an EMBL/GenBank/DDBJ whole genome shotgun (WGS) entry which is preliminary data.</text>
</comment>
<dbReference type="Pfam" id="PF00593">
    <property type="entry name" value="TonB_dep_Rec_b-barrel"/>
    <property type="match status" value="1"/>
</dbReference>
<dbReference type="InterPro" id="IPR039426">
    <property type="entry name" value="TonB-dep_rcpt-like"/>
</dbReference>
<dbReference type="PROSITE" id="PS52016">
    <property type="entry name" value="TONB_DEPENDENT_REC_3"/>
    <property type="match status" value="1"/>
</dbReference>
<dbReference type="InterPro" id="IPR036942">
    <property type="entry name" value="Beta-barrel_TonB_sf"/>
</dbReference>
<dbReference type="CDD" id="cd01347">
    <property type="entry name" value="ligand_gated_channel"/>
    <property type="match status" value="1"/>
</dbReference>
<dbReference type="EMBL" id="NXLS01000009">
    <property type="protein sequence ID" value="RDU62002.1"/>
    <property type="molecule type" value="Genomic_DNA"/>
</dbReference>
<evidence type="ECO:0000313" key="15">
    <source>
        <dbReference type="Proteomes" id="UP000256650"/>
    </source>
</evidence>
<evidence type="ECO:0000256" key="4">
    <source>
        <dbReference type="ARBA" id="ARBA00022692"/>
    </source>
</evidence>
<evidence type="ECO:0000256" key="11">
    <source>
        <dbReference type="RuleBase" id="RU003357"/>
    </source>
</evidence>
<keyword evidence="6" id="KW-0406">Ion transport</keyword>
<evidence type="ECO:0000256" key="6">
    <source>
        <dbReference type="ARBA" id="ARBA00023065"/>
    </source>
</evidence>
<dbReference type="GeneID" id="82536212"/>
<keyword evidence="2 10" id="KW-0813">Transport</keyword>
<accession>A0A3D8IA28</accession>
<reference evidence="14 15" key="1">
    <citation type="submission" date="2018-04" db="EMBL/GenBank/DDBJ databases">
        <title>Novel Campyloabacter and Helicobacter Species and Strains.</title>
        <authorList>
            <person name="Mannion A.J."/>
            <person name="Shen Z."/>
            <person name="Fox J.G."/>
        </authorList>
    </citation>
    <scope>NUCLEOTIDE SEQUENCE [LARGE SCALE GENOMIC DNA]</scope>
    <source>
        <strain evidence="14 15">MIT 99-5101</strain>
    </source>
</reference>
<dbReference type="SUPFAM" id="SSF56935">
    <property type="entry name" value="Porins"/>
    <property type="match status" value="1"/>
</dbReference>
<keyword evidence="4 10" id="KW-0812">Transmembrane</keyword>
<gene>
    <name evidence="14" type="ORF">CQA43_07945</name>
</gene>
<dbReference type="Proteomes" id="UP000256650">
    <property type="component" value="Unassembled WGS sequence"/>
</dbReference>
<organism evidence="14 15">
    <name type="scientific">Helicobacter ganmani</name>
    <dbReference type="NCBI Taxonomy" id="60246"/>
    <lineage>
        <taxon>Bacteria</taxon>
        <taxon>Pseudomonadati</taxon>
        <taxon>Campylobacterota</taxon>
        <taxon>Epsilonproteobacteria</taxon>
        <taxon>Campylobacterales</taxon>
        <taxon>Helicobacteraceae</taxon>
        <taxon>Helicobacter</taxon>
    </lineage>
</organism>
<keyword evidence="15" id="KW-1185">Reference proteome</keyword>
<keyword evidence="8 10" id="KW-0472">Membrane</keyword>
<dbReference type="Gene3D" id="2.170.130.10">
    <property type="entry name" value="TonB-dependent receptor, plug domain"/>
    <property type="match status" value="1"/>
</dbReference>
<evidence type="ECO:0000256" key="5">
    <source>
        <dbReference type="ARBA" id="ARBA00022729"/>
    </source>
</evidence>
<keyword evidence="5" id="KW-0732">Signal</keyword>
<dbReference type="GO" id="GO:0044718">
    <property type="term" value="P:siderophore transmembrane transport"/>
    <property type="evidence" value="ECO:0007669"/>
    <property type="project" value="TreeGrafter"/>
</dbReference>
<evidence type="ECO:0000256" key="9">
    <source>
        <dbReference type="ARBA" id="ARBA00023237"/>
    </source>
</evidence>
<dbReference type="PANTHER" id="PTHR30069:SF53">
    <property type="entry name" value="COLICIN I RECEPTOR-RELATED"/>
    <property type="match status" value="1"/>
</dbReference>
<dbReference type="InterPro" id="IPR000531">
    <property type="entry name" value="Beta-barrel_TonB"/>
</dbReference>
<proteinExistence type="inferred from homology"/>
<evidence type="ECO:0000256" key="8">
    <source>
        <dbReference type="ARBA" id="ARBA00023136"/>
    </source>
</evidence>
<feature type="domain" description="TonB-dependent receptor-like beta-barrel" evidence="12">
    <location>
        <begin position="209"/>
        <end position="658"/>
    </location>
</feature>
<evidence type="ECO:0000313" key="14">
    <source>
        <dbReference type="EMBL" id="RDU62002.1"/>
    </source>
</evidence>
<keyword evidence="7 11" id="KW-0798">TonB box</keyword>
<dbReference type="PANTHER" id="PTHR30069">
    <property type="entry name" value="TONB-DEPENDENT OUTER MEMBRANE RECEPTOR"/>
    <property type="match status" value="1"/>
</dbReference>
<evidence type="ECO:0000256" key="7">
    <source>
        <dbReference type="ARBA" id="ARBA00023077"/>
    </source>
</evidence>
<dbReference type="InterPro" id="IPR012910">
    <property type="entry name" value="Plug_dom"/>
</dbReference>
<comment type="subcellular location">
    <subcellularLocation>
        <location evidence="1 10">Cell outer membrane</location>
        <topology evidence="1 10">Multi-pass membrane protein</topology>
    </subcellularLocation>
</comment>
<dbReference type="Gene3D" id="2.40.170.20">
    <property type="entry name" value="TonB-dependent receptor, beta-barrel domain"/>
    <property type="match status" value="1"/>
</dbReference>
<dbReference type="AlphaFoldDB" id="A0A3D8IA28"/>
<feature type="domain" description="TonB-dependent receptor plug" evidence="13">
    <location>
        <begin position="41"/>
        <end position="151"/>
    </location>
</feature>
<evidence type="ECO:0000259" key="13">
    <source>
        <dbReference type="Pfam" id="PF07715"/>
    </source>
</evidence>
<sequence length="698" mass="77626">MRKIFLISAGILISQGSLFSKTEQFVLGDSVVSASGFEQDIKEAPASISVIPAEEIINRPIRDLGDIVQEVPGVSTTISKTGGTTIQMRGMSSKYTLILIDGKRVNMDAGFDGNGFDSTSGFIPPASMIERVEVIRGPSSLIYGSDAMGGVINIITKKNPSELSGTIALETRLQEHHDTWGNTYGVNGNLFVPINEQFSANLRGKVYYGEGNYFYQKDIPGYLPTSTNPYTSHSPTGYRNISGGGRLNYLLDAQNSFYADFDYGFQRMGSLNTSSAQVTAVREYHRYNAILNHDGSYDWGSINNYIQYLNTQKIPHKDVNLGASAGTPDRTRLVDDSNIILSSSLKKDYDFGDKGALILTAGPYYKYERLFNRDTKFDKDSNQFALFGEGEYFFNEYVSTTAGLRVNYDDFYKEFFNPRFYVNTYPTEWLTLKTGISSGLRLPELATRYDGLYDVSSSRAGGDIASYGNKDLEAEESWNYELSGIVELPLATFTITGFYTDLKKAISTQNYLNGTMLPSGYGVCGYDSCNIYENIDKAVVSGVEVSLKSKALLTSVIPNGIYADFNYALTETEKKSGADKGSDLNDVPRHNLSAKLSYKQSKWDTYVRYVGKLKTPTTNAHTANIGPGAYYKDMHTVDLGANYHFNKKWTLGAVINNLLDEDFVDYVTYQGARGLSYTNNYQRMIPGRNLWLTLRAEF</sequence>
<evidence type="ECO:0000256" key="10">
    <source>
        <dbReference type="PROSITE-ProRule" id="PRU01360"/>
    </source>
</evidence>
<keyword evidence="14" id="KW-0675">Receptor</keyword>
<dbReference type="RefSeq" id="WP_115552063.1">
    <property type="nucleotide sequence ID" value="NZ_CAQJPM010000084.1"/>
</dbReference>
<keyword evidence="3 10" id="KW-1134">Transmembrane beta strand</keyword>
<comment type="similarity">
    <text evidence="10 11">Belongs to the TonB-dependent receptor family.</text>
</comment>
<dbReference type="InterPro" id="IPR037066">
    <property type="entry name" value="Plug_dom_sf"/>
</dbReference>
<evidence type="ECO:0000256" key="1">
    <source>
        <dbReference type="ARBA" id="ARBA00004571"/>
    </source>
</evidence>
<dbReference type="OrthoDB" id="5389752at2"/>